<keyword evidence="3" id="KW-1185">Reference proteome</keyword>
<comment type="caution">
    <text evidence="2">The sequence shown here is derived from an EMBL/GenBank/DDBJ whole genome shotgun (WGS) entry which is preliminary data.</text>
</comment>
<dbReference type="Proteomes" id="UP001523216">
    <property type="component" value="Unassembled WGS sequence"/>
</dbReference>
<evidence type="ECO:0000313" key="2">
    <source>
        <dbReference type="EMBL" id="MCM4083072.1"/>
    </source>
</evidence>
<dbReference type="EMBL" id="JAMQOL010000054">
    <property type="protein sequence ID" value="MCM4083072.1"/>
    <property type="molecule type" value="Genomic_DNA"/>
</dbReference>
<evidence type="ECO:0000256" key="1">
    <source>
        <dbReference type="SAM" id="MobiDB-lite"/>
    </source>
</evidence>
<evidence type="ECO:0000313" key="3">
    <source>
        <dbReference type="Proteomes" id="UP001523216"/>
    </source>
</evidence>
<accession>A0ABT0YC77</accession>
<proteinExistence type="predicted"/>
<feature type="compositionally biased region" description="Basic and acidic residues" evidence="1">
    <location>
        <begin position="8"/>
        <end position="26"/>
    </location>
</feature>
<gene>
    <name evidence="2" type="ORF">LXN57_36505</name>
</gene>
<feature type="region of interest" description="Disordered" evidence="1">
    <location>
        <begin position="1"/>
        <end position="53"/>
    </location>
</feature>
<sequence length="53" mass="5541">MFQQGRADAADHAAEGLTVGEHRVHDPAGVVEPEQPADPDDAEPRVDGGLTAH</sequence>
<organism evidence="2 3">
    <name type="scientific">Paractinoplanes hotanensis</name>
    <dbReference type="NCBI Taxonomy" id="2906497"/>
    <lineage>
        <taxon>Bacteria</taxon>
        <taxon>Bacillati</taxon>
        <taxon>Actinomycetota</taxon>
        <taxon>Actinomycetes</taxon>
        <taxon>Micromonosporales</taxon>
        <taxon>Micromonosporaceae</taxon>
        <taxon>Paractinoplanes</taxon>
    </lineage>
</organism>
<protein>
    <submittedName>
        <fullName evidence="2">Uncharacterized protein</fullName>
    </submittedName>
</protein>
<reference evidence="2 3" key="1">
    <citation type="submission" date="2022-06" db="EMBL/GenBank/DDBJ databases">
        <title>Actinoplanes abujensis sp. nov., isolated from Nigerian arid soil.</title>
        <authorList>
            <person name="Ding P."/>
        </authorList>
    </citation>
    <scope>NUCLEOTIDE SEQUENCE [LARGE SCALE GENOMIC DNA]</scope>
    <source>
        <strain evidence="3">TRM88002</strain>
    </source>
</reference>
<name>A0ABT0YC77_9ACTN</name>